<evidence type="ECO:0000256" key="2">
    <source>
        <dbReference type="ARBA" id="ARBA00009046"/>
    </source>
</evidence>
<evidence type="ECO:0000256" key="3">
    <source>
        <dbReference type="ARBA" id="ARBA00022723"/>
    </source>
</evidence>
<dbReference type="InterPro" id="IPR027417">
    <property type="entry name" value="P-loop_NTPase"/>
</dbReference>
<evidence type="ECO:0000313" key="13">
    <source>
        <dbReference type="Proteomes" id="UP000887023"/>
    </source>
</evidence>
<dbReference type="RefSeq" id="WP_066473436.1">
    <property type="nucleotide sequence ID" value="NZ_CBCRUZ010000006.1"/>
</dbReference>
<feature type="domain" description="Helicase ATP-binding" evidence="10">
    <location>
        <begin position="41"/>
        <end position="243"/>
    </location>
</feature>
<keyword evidence="4" id="KW-0547">Nucleotide-binding</keyword>
<dbReference type="InterPro" id="IPR013444">
    <property type="entry name" value="Helicase_Cas3_CRISPR-ass_Anaes"/>
</dbReference>
<accession>A0ABX8SA43</accession>
<dbReference type="NCBIfam" id="TIGR01596">
    <property type="entry name" value="cas3_HD"/>
    <property type="match status" value="1"/>
</dbReference>
<evidence type="ECO:0000259" key="11">
    <source>
        <dbReference type="PROSITE" id="PS51643"/>
    </source>
</evidence>
<dbReference type="Gene3D" id="3.40.50.300">
    <property type="entry name" value="P-loop containing nucleotide triphosphate hydrolases"/>
    <property type="match status" value="2"/>
</dbReference>
<keyword evidence="13" id="KW-1185">Reference proteome</keyword>
<evidence type="ECO:0000313" key="12">
    <source>
        <dbReference type="EMBL" id="QXQ13862.1"/>
    </source>
</evidence>
<keyword evidence="7" id="KW-0067">ATP-binding</keyword>
<evidence type="ECO:0000256" key="5">
    <source>
        <dbReference type="ARBA" id="ARBA00022801"/>
    </source>
</evidence>
<sequence length="970" mass="103654">MTIRPDEFDAFFVELNGFEPFPWQRRLTRQLFDDGGVWPELIDLPTAGGKTSTVEIALFTLAAGLPVPRRIVFVVDRRTIVQQAAEHARTIRSALRGAPAGSALARVHDGLLARTAAADEPLVVAELRGAIEQDREWSRRPDVAAVVASTVDQVGSRLLFRGYGVSDGMLPVHAGLLGNDTLILLDEVHLARPFAALLRRVRARFRPSAQLLPDRWQVVELSATHGSGAHDSAALDGAEPSRFTLDEADHAHPVLGRRMAAVKPAELISVTVPADPAKALTALVRRQHQEAKRLITNPAVRSLGIVVNRVQAAVRLGRELTADPSIDAEVLVLTGRMRGWDREQALTRVRELVGSGATPAPGTGAVIVVATQTIEAGADLDFDVMITDCAPIDSLIQRFGRVDRLGELTARLGDAADRPVSRIVGTNRATKDDDPIYGRALGATWAWLTAHGRTRIDLGIRSPDRPDPDEQAGLLPIPLRGPVLTAGQLDRLVRTSPKPDADVEIDSYLHGLGRRPDQDVELVWRADITAAMLADPGIAQGLADLLVAAPPTPGEAMSVPLSAVRGWLSGGSDAADQAAELSDVDAGAPATRSPGRGRGSRPALVRRAGDVVVVHEPSDLRPGDAVVVPTEYGGLSLGSWDPLSTDPLPADMDIADQAALTQGRFQLRTALFGAGAAAPDSPDFRLVVPTPVLVEAADTGAPAALREWLAAEVARSTHPVVRPEGWWVRARDHVDRLQVADIRTVPGPSGPVYLIVPARATDIDTDPERSSAAGRGYPLDEHLADVAEITAAWCARLGVSDELTSELVTAAGLHDIGKADSRFQMMLREGQVESDGRLLAKSAIPPADRDRNRRAAAMAGYPPGLRHEVASAALLPPATPELVRFLVAGHHGYGRPFFPPQHDPGAEPVDYVGPPGRFTADQPYRYGGVGSAAAVDFADSVARYGWFGVAWLEAIVRLADHEGSRRVAQP</sequence>
<dbReference type="NCBIfam" id="TIGR02621">
    <property type="entry name" value="cas3_GSU0051"/>
    <property type="match status" value="1"/>
</dbReference>
<dbReference type="Proteomes" id="UP000887023">
    <property type="component" value="Chromosome"/>
</dbReference>
<dbReference type="InterPro" id="IPR014001">
    <property type="entry name" value="Helicase_ATP-bd"/>
</dbReference>
<evidence type="ECO:0000256" key="9">
    <source>
        <dbReference type="SAM" id="MobiDB-lite"/>
    </source>
</evidence>
<keyword evidence="3" id="KW-0479">Metal-binding</keyword>
<feature type="domain" description="HD Cas3-type" evidence="11">
    <location>
        <begin position="772"/>
        <end position="962"/>
    </location>
</feature>
<dbReference type="SMART" id="SM00490">
    <property type="entry name" value="HELICc"/>
    <property type="match status" value="1"/>
</dbReference>
<evidence type="ECO:0000256" key="7">
    <source>
        <dbReference type="ARBA" id="ARBA00022840"/>
    </source>
</evidence>
<dbReference type="InterPro" id="IPR001650">
    <property type="entry name" value="Helicase_C-like"/>
</dbReference>
<dbReference type="Pfam" id="PF22590">
    <property type="entry name" value="Cas3-like_C_2"/>
    <property type="match status" value="1"/>
</dbReference>
<dbReference type="EMBL" id="CP079105">
    <property type="protein sequence ID" value="QXQ13862.1"/>
    <property type="molecule type" value="Genomic_DNA"/>
</dbReference>
<evidence type="ECO:0000256" key="1">
    <source>
        <dbReference type="ARBA" id="ARBA00006847"/>
    </source>
</evidence>
<proteinExistence type="inferred from homology"/>
<dbReference type="InterPro" id="IPR038257">
    <property type="entry name" value="CRISPR-assoc_Cas3_HD_sf"/>
</dbReference>
<dbReference type="PROSITE" id="PS51643">
    <property type="entry name" value="HD_CAS3"/>
    <property type="match status" value="1"/>
</dbReference>
<organism evidence="12 13">
    <name type="scientific">Skermania pinensis</name>
    <dbReference type="NCBI Taxonomy" id="39122"/>
    <lineage>
        <taxon>Bacteria</taxon>
        <taxon>Bacillati</taxon>
        <taxon>Actinomycetota</taxon>
        <taxon>Actinomycetes</taxon>
        <taxon>Mycobacteriales</taxon>
        <taxon>Gordoniaceae</taxon>
        <taxon>Skermania</taxon>
    </lineage>
</organism>
<gene>
    <name evidence="12" type="primary">cas3u</name>
    <name evidence="12" type="ORF">KV203_19160</name>
</gene>
<keyword evidence="6" id="KW-0347">Helicase</keyword>
<evidence type="ECO:0000256" key="4">
    <source>
        <dbReference type="ARBA" id="ARBA00022741"/>
    </source>
</evidence>
<protein>
    <submittedName>
        <fullName evidence="12">Type I-U CRISPR-associated helicase/endonuclease Cas3</fullName>
    </submittedName>
</protein>
<evidence type="ECO:0000256" key="6">
    <source>
        <dbReference type="ARBA" id="ARBA00022806"/>
    </source>
</evidence>
<dbReference type="InterPro" id="IPR054712">
    <property type="entry name" value="Cas3-like_dom"/>
</dbReference>
<dbReference type="Pfam" id="PF18019">
    <property type="entry name" value="Cas3_HD"/>
    <property type="match status" value="1"/>
</dbReference>
<keyword evidence="8" id="KW-0051">Antiviral defense</keyword>
<reference evidence="12" key="1">
    <citation type="submission" date="2021-07" db="EMBL/GenBank/DDBJ databases">
        <title>Candidatus Kaistella beijingensis sp. nov. isolated from a municipal wastewater treatment plant is involved in sludge foaming.</title>
        <authorList>
            <person name="Song Y."/>
            <person name="Liu S.-J."/>
        </authorList>
    </citation>
    <scope>NUCLEOTIDE SEQUENCE</scope>
    <source>
        <strain evidence="12">DSM 43998</strain>
    </source>
</reference>
<dbReference type="SUPFAM" id="SSF109604">
    <property type="entry name" value="HD-domain/PDEase-like"/>
    <property type="match status" value="1"/>
</dbReference>
<dbReference type="InterPro" id="IPR006483">
    <property type="entry name" value="CRISPR-assoc_Cas3_HD"/>
</dbReference>
<dbReference type="PROSITE" id="PS51192">
    <property type="entry name" value="HELICASE_ATP_BIND_1"/>
    <property type="match status" value="1"/>
</dbReference>
<dbReference type="SUPFAM" id="SSF52540">
    <property type="entry name" value="P-loop containing nucleoside triphosphate hydrolases"/>
    <property type="match status" value="1"/>
</dbReference>
<evidence type="ECO:0000259" key="10">
    <source>
        <dbReference type="PROSITE" id="PS51192"/>
    </source>
</evidence>
<comment type="similarity">
    <text evidence="1">In the N-terminal section; belongs to the CRISPR-associated nuclease Cas3-HD family.</text>
</comment>
<name>A0ABX8SA43_9ACTN</name>
<comment type="similarity">
    <text evidence="2">In the central section; belongs to the CRISPR-associated helicase Cas3 family.</text>
</comment>
<evidence type="ECO:0000256" key="8">
    <source>
        <dbReference type="ARBA" id="ARBA00023118"/>
    </source>
</evidence>
<dbReference type="Gene3D" id="1.10.3210.30">
    <property type="match status" value="1"/>
</dbReference>
<keyword evidence="5" id="KW-0378">Hydrolase</keyword>
<feature type="region of interest" description="Disordered" evidence="9">
    <location>
        <begin position="578"/>
        <end position="603"/>
    </location>
</feature>